<dbReference type="eggNOG" id="COG1028">
    <property type="taxonomic scope" value="Bacteria"/>
</dbReference>
<proteinExistence type="inferred from homology"/>
<dbReference type="NCBIfam" id="NF005754">
    <property type="entry name" value="PRK07578.1"/>
    <property type="match status" value="1"/>
</dbReference>
<accession>A0A078L446</accession>
<organism evidence="3 4">
    <name type="scientific">Legionella massiliensis</name>
    <dbReference type="NCBI Taxonomy" id="1034943"/>
    <lineage>
        <taxon>Bacteria</taxon>
        <taxon>Pseudomonadati</taxon>
        <taxon>Pseudomonadota</taxon>
        <taxon>Gammaproteobacteria</taxon>
        <taxon>Legionellales</taxon>
        <taxon>Legionellaceae</taxon>
        <taxon>Legionella</taxon>
    </lineage>
</organism>
<dbReference type="EMBL" id="CCSB01000003">
    <property type="protein sequence ID" value="CDZ78718.1"/>
    <property type="molecule type" value="Genomic_DNA"/>
</dbReference>
<dbReference type="GO" id="GO:0016491">
    <property type="term" value="F:oxidoreductase activity"/>
    <property type="evidence" value="ECO:0007669"/>
    <property type="project" value="UniProtKB-KW"/>
</dbReference>
<keyword evidence="4" id="KW-1185">Reference proteome</keyword>
<sequence>MRIIVIGATGTIGQAVVRELQCRHEIIKAGLTTGDVNVDITNQDSVEVMFKKAGQIDAVILTTGRVHFGDFLQMHDKEYQVGLQDKLMGQINTVLIGRNYLNEGGSFTLTSGILSEDPIRYGSAASMVNGALNAFVGAAAIEMPKRLRINCVSPTVLTESMDNYADYFRGFESVSADRVALAYSKSVEGMQTGKVYKVL</sequence>
<dbReference type="STRING" id="1034943.BN59_03030"/>
<protein>
    <submittedName>
        <fullName evidence="3">Short chain dehydrogenase</fullName>
    </submittedName>
</protein>
<dbReference type="Pfam" id="PF13561">
    <property type="entry name" value="adh_short_C2"/>
    <property type="match status" value="1"/>
</dbReference>
<dbReference type="SUPFAM" id="SSF51735">
    <property type="entry name" value="NAD(P)-binding Rossmann-fold domains"/>
    <property type="match status" value="1"/>
</dbReference>
<dbReference type="OrthoDB" id="9787486at2"/>
<gene>
    <name evidence="3" type="ORF">BN59_03030</name>
</gene>
<dbReference type="InterPro" id="IPR036291">
    <property type="entry name" value="NAD(P)-bd_dom_sf"/>
</dbReference>
<dbReference type="PRINTS" id="PR00081">
    <property type="entry name" value="GDHRDH"/>
</dbReference>
<dbReference type="InterPro" id="IPR002347">
    <property type="entry name" value="SDR_fam"/>
</dbReference>
<dbReference type="RefSeq" id="WP_044011829.1">
    <property type="nucleotide sequence ID" value="NZ_CCVW01000003.1"/>
</dbReference>
<dbReference type="PANTHER" id="PTHR43477:SF1">
    <property type="entry name" value="DIHYDROANTICAPSIN 7-DEHYDROGENASE"/>
    <property type="match status" value="1"/>
</dbReference>
<dbReference type="Gene3D" id="3.40.50.720">
    <property type="entry name" value="NAD(P)-binding Rossmann-like Domain"/>
    <property type="match status" value="1"/>
</dbReference>
<name>A0A078L446_9GAMM</name>
<dbReference type="InterPro" id="IPR051122">
    <property type="entry name" value="SDR_DHRS6-like"/>
</dbReference>
<keyword evidence="2" id="KW-0560">Oxidoreductase</keyword>
<evidence type="ECO:0000256" key="1">
    <source>
        <dbReference type="ARBA" id="ARBA00006484"/>
    </source>
</evidence>
<evidence type="ECO:0000313" key="4">
    <source>
        <dbReference type="Proteomes" id="UP000044071"/>
    </source>
</evidence>
<dbReference type="Proteomes" id="UP000044071">
    <property type="component" value="Unassembled WGS sequence"/>
</dbReference>
<reference evidence="3 4" key="1">
    <citation type="submission" date="2014-06" db="EMBL/GenBank/DDBJ databases">
        <authorList>
            <person name="Urmite Genomes Urmite Genomes"/>
        </authorList>
    </citation>
    <scope>NUCLEOTIDE SEQUENCE [LARGE SCALE GENOMIC DNA]</scope>
</reference>
<dbReference type="AlphaFoldDB" id="A0A078L446"/>
<dbReference type="CDD" id="cd11731">
    <property type="entry name" value="Lin1944_like_SDR_c"/>
    <property type="match status" value="1"/>
</dbReference>
<comment type="similarity">
    <text evidence="1">Belongs to the short-chain dehydrogenases/reductases (SDR) family.</text>
</comment>
<evidence type="ECO:0000313" key="3">
    <source>
        <dbReference type="EMBL" id="CDZ78718.1"/>
    </source>
</evidence>
<dbReference type="PANTHER" id="PTHR43477">
    <property type="entry name" value="DIHYDROANTICAPSIN 7-DEHYDROGENASE"/>
    <property type="match status" value="1"/>
</dbReference>
<evidence type="ECO:0000256" key="2">
    <source>
        <dbReference type="ARBA" id="ARBA00023002"/>
    </source>
</evidence>